<proteinExistence type="predicted"/>
<feature type="compositionally biased region" description="Low complexity" evidence="1">
    <location>
        <begin position="133"/>
        <end position="151"/>
    </location>
</feature>
<evidence type="ECO:0000256" key="1">
    <source>
        <dbReference type="SAM" id="MobiDB-lite"/>
    </source>
</evidence>
<reference evidence="3 4" key="1">
    <citation type="submission" date="2020-08" db="EMBL/GenBank/DDBJ databases">
        <title>Sequencing the genomes of 1000 actinobacteria strains.</title>
        <authorList>
            <person name="Klenk H.-P."/>
        </authorList>
    </citation>
    <scope>NUCLEOTIDE SEQUENCE [LARGE SCALE GENOMIC DNA]</scope>
    <source>
        <strain evidence="3 4">DSM 45298</strain>
    </source>
</reference>
<dbReference type="AlphaFoldDB" id="A0A840F370"/>
<name>A0A840F370_9ACTN</name>
<keyword evidence="2" id="KW-1133">Transmembrane helix</keyword>
<dbReference type="Proteomes" id="UP000551501">
    <property type="component" value="Unassembled WGS sequence"/>
</dbReference>
<protein>
    <submittedName>
        <fullName evidence="3">Uncharacterized protein</fullName>
    </submittedName>
</protein>
<comment type="caution">
    <text evidence="3">The sequence shown here is derived from an EMBL/GenBank/DDBJ whole genome shotgun (WGS) entry which is preliminary data.</text>
</comment>
<dbReference type="EMBL" id="JACIFP010000001">
    <property type="protein sequence ID" value="MBB4136376.1"/>
    <property type="molecule type" value="Genomic_DNA"/>
</dbReference>
<keyword evidence="4" id="KW-1185">Reference proteome</keyword>
<feature type="transmembrane region" description="Helical" evidence="2">
    <location>
        <begin position="98"/>
        <end position="116"/>
    </location>
</feature>
<accession>A0A840F370</accession>
<keyword evidence="2" id="KW-0472">Membrane</keyword>
<feature type="compositionally biased region" description="Gly residues" evidence="1">
    <location>
        <begin position="154"/>
        <end position="164"/>
    </location>
</feature>
<organism evidence="3 4">
    <name type="scientific">Gordonia humi</name>
    <dbReference type="NCBI Taxonomy" id="686429"/>
    <lineage>
        <taxon>Bacteria</taxon>
        <taxon>Bacillati</taxon>
        <taxon>Actinomycetota</taxon>
        <taxon>Actinomycetes</taxon>
        <taxon>Mycobacteriales</taxon>
        <taxon>Gordoniaceae</taxon>
        <taxon>Gordonia</taxon>
    </lineage>
</organism>
<evidence type="ECO:0000313" key="3">
    <source>
        <dbReference type="EMBL" id="MBB4136376.1"/>
    </source>
</evidence>
<keyword evidence="2" id="KW-0812">Transmembrane</keyword>
<feature type="region of interest" description="Disordered" evidence="1">
    <location>
        <begin position="126"/>
        <end position="164"/>
    </location>
</feature>
<dbReference type="RefSeq" id="WP_221246856.1">
    <property type="nucleotide sequence ID" value="NZ_BAABHL010000120.1"/>
</dbReference>
<sequence>MRQPPREVTYTDELLADGTVYRRYSDGRQEWRTKAAEGRASWHDDRGRTGVDEPLGPKIVKREFGDGMVIYGRENGFGRTVWSDGIMTVNRSRFGGRFGALVAGVAGTVLVAGLVYPPDSLAIGEEEALRAQGDPSSSGGDGSSGDTYSDWGDGDGGNDGGDFG</sequence>
<evidence type="ECO:0000256" key="2">
    <source>
        <dbReference type="SAM" id="Phobius"/>
    </source>
</evidence>
<gene>
    <name evidence="3" type="ORF">BKA16_002928</name>
</gene>
<evidence type="ECO:0000313" key="4">
    <source>
        <dbReference type="Proteomes" id="UP000551501"/>
    </source>
</evidence>